<dbReference type="Gene3D" id="3.50.50.60">
    <property type="entry name" value="FAD/NAD(P)-binding domain"/>
    <property type="match status" value="1"/>
</dbReference>
<dbReference type="Pfam" id="PF03486">
    <property type="entry name" value="HI0933_like"/>
    <property type="match status" value="1"/>
</dbReference>
<evidence type="ECO:0000259" key="4">
    <source>
        <dbReference type="Pfam" id="PF03486"/>
    </source>
</evidence>
<dbReference type="SUPFAM" id="SSF160996">
    <property type="entry name" value="HI0933 insert domain-like"/>
    <property type="match status" value="1"/>
</dbReference>
<dbReference type="InterPro" id="IPR057661">
    <property type="entry name" value="RsdA/BaiN/AoA(So)_Rossmann"/>
</dbReference>
<evidence type="ECO:0000259" key="5">
    <source>
        <dbReference type="Pfam" id="PF22780"/>
    </source>
</evidence>
<dbReference type="Pfam" id="PF22780">
    <property type="entry name" value="HI0933_like_1st"/>
    <property type="match status" value="1"/>
</dbReference>
<reference evidence="6" key="1">
    <citation type="journal article" date="2014" name="Int. J. Syst. Evol. Microbiol.">
        <title>Complete genome of a new Firmicutes species belonging to the dominant human colonic microbiota ('Ruminococcus bicirculans') reveals two chromosomes and a selective capacity to utilize plant glucans.</title>
        <authorList>
            <consortium name="NISC Comparative Sequencing Program"/>
            <person name="Wegmann U."/>
            <person name="Louis P."/>
            <person name="Goesmann A."/>
            <person name="Henrissat B."/>
            <person name="Duncan S.H."/>
            <person name="Flint H.J."/>
        </authorList>
    </citation>
    <scope>NUCLEOTIDE SEQUENCE</scope>
    <source>
        <strain evidence="6">NBRC 103408</strain>
    </source>
</reference>
<keyword evidence="3" id="KW-0274">FAD</keyword>
<evidence type="ECO:0000256" key="2">
    <source>
        <dbReference type="ARBA" id="ARBA00022630"/>
    </source>
</evidence>
<dbReference type="Proteomes" id="UP001161409">
    <property type="component" value="Unassembled WGS sequence"/>
</dbReference>
<dbReference type="PRINTS" id="PR00368">
    <property type="entry name" value="FADPNR"/>
</dbReference>
<accession>A0ABQ5U2K4</accession>
<dbReference type="InterPro" id="IPR004792">
    <property type="entry name" value="BaiN-like"/>
</dbReference>
<comment type="caution">
    <text evidence="6">The sequence shown here is derived from an EMBL/GenBank/DDBJ whole genome shotgun (WGS) entry which is preliminary data.</text>
</comment>
<dbReference type="Gene3D" id="1.10.8.260">
    <property type="entry name" value="HI0933 insert domain-like"/>
    <property type="match status" value="1"/>
</dbReference>
<dbReference type="InterPro" id="IPR055178">
    <property type="entry name" value="RsdA/BaiN/AoA(So)-like_dom"/>
</dbReference>
<protein>
    <recommendedName>
        <fullName evidence="8">Aminoacetone oxidase family FAD-binding enzyme</fullName>
    </recommendedName>
</protein>
<dbReference type="NCBIfam" id="TIGR00275">
    <property type="entry name" value="aminoacetone oxidase family FAD-binding enzyme"/>
    <property type="match status" value="1"/>
</dbReference>
<evidence type="ECO:0000313" key="7">
    <source>
        <dbReference type="Proteomes" id="UP001161409"/>
    </source>
</evidence>
<evidence type="ECO:0000313" key="6">
    <source>
        <dbReference type="EMBL" id="GLQ05646.1"/>
    </source>
</evidence>
<feature type="domain" description="RsdA/BaiN/AoA(So)-like Rossmann fold-like" evidence="4">
    <location>
        <begin position="10"/>
        <end position="398"/>
    </location>
</feature>
<dbReference type="Gene3D" id="2.40.30.10">
    <property type="entry name" value="Translation factors"/>
    <property type="match status" value="1"/>
</dbReference>
<reference evidence="6" key="2">
    <citation type="submission" date="2023-01" db="EMBL/GenBank/DDBJ databases">
        <title>Draft genome sequence of Sneathiella chinensis strain NBRC 103408.</title>
        <authorList>
            <person name="Sun Q."/>
            <person name="Mori K."/>
        </authorList>
    </citation>
    <scope>NUCLEOTIDE SEQUENCE</scope>
    <source>
        <strain evidence="6">NBRC 103408</strain>
    </source>
</reference>
<dbReference type="InterPro" id="IPR036188">
    <property type="entry name" value="FAD/NAD-bd_sf"/>
</dbReference>
<evidence type="ECO:0000256" key="1">
    <source>
        <dbReference type="ARBA" id="ARBA00001974"/>
    </source>
</evidence>
<dbReference type="EMBL" id="BSNF01000001">
    <property type="protein sequence ID" value="GLQ05646.1"/>
    <property type="molecule type" value="Genomic_DNA"/>
</dbReference>
<keyword evidence="2" id="KW-0285">Flavoprotein</keyword>
<sequence length="399" mass="43219">MSSSSSHSFDVVVIGAGAAGLMCAIEAGKRGRRVLVLEKAEKTGKKILISGGGRCNFTNLFAAPDRYVSNNRHFCKSALARYTQRDFIALVEKHGLHYHEKKLGQLFCDSSAKDIVALLEQECQDAGVRIWCNAGAEDVTRMAEDGPFRVTVNGEAILAPSVVIATGGLSIPKLGANDFAFRVARKCGLEMTPTMPGLVPFTFEEVDQKRFEGLTGVSADVAAKTGKTIFRENVLFTHRGVSGPAILQISSFWKPEQPIILDFLPDEDFQSLLLAERKANPKGRVIRLLSRFLANRLAEKLLEPLGNIPELGNCSDKLIRKITAAVKEVTIVPNGTEGYRKAEVTVGGVSTSSLSSRTMEAKQVPGLYFIGEAVDVTGFLGGYNFQWAWSSGFVAGQNA</sequence>
<dbReference type="RefSeq" id="WP_169559626.1">
    <property type="nucleotide sequence ID" value="NZ_BSNF01000001.1"/>
</dbReference>
<dbReference type="PANTHER" id="PTHR42887:SF2">
    <property type="entry name" value="OS12G0638800 PROTEIN"/>
    <property type="match status" value="1"/>
</dbReference>
<dbReference type="InterPro" id="IPR023166">
    <property type="entry name" value="BaiN-like_dom_sf"/>
</dbReference>
<keyword evidence="7" id="KW-1185">Reference proteome</keyword>
<dbReference type="PRINTS" id="PR00411">
    <property type="entry name" value="PNDRDTASEI"/>
</dbReference>
<comment type="cofactor">
    <cofactor evidence="1">
        <name>FAD</name>
        <dbReference type="ChEBI" id="CHEBI:57692"/>
    </cofactor>
</comment>
<name>A0ABQ5U2K4_9PROT</name>
<feature type="domain" description="RsdA/BaiN/AoA(So)-like insert" evidence="5">
    <location>
        <begin position="196"/>
        <end position="344"/>
    </location>
</feature>
<organism evidence="6 7">
    <name type="scientific">Sneathiella chinensis</name>
    <dbReference type="NCBI Taxonomy" id="349750"/>
    <lineage>
        <taxon>Bacteria</taxon>
        <taxon>Pseudomonadati</taxon>
        <taxon>Pseudomonadota</taxon>
        <taxon>Alphaproteobacteria</taxon>
        <taxon>Sneathiellales</taxon>
        <taxon>Sneathiellaceae</taxon>
        <taxon>Sneathiella</taxon>
    </lineage>
</organism>
<proteinExistence type="predicted"/>
<dbReference type="PANTHER" id="PTHR42887">
    <property type="entry name" value="OS12G0638800 PROTEIN"/>
    <property type="match status" value="1"/>
</dbReference>
<evidence type="ECO:0000256" key="3">
    <source>
        <dbReference type="ARBA" id="ARBA00022827"/>
    </source>
</evidence>
<dbReference type="SUPFAM" id="SSF51905">
    <property type="entry name" value="FAD/NAD(P)-binding domain"/>
    <property type="match status" value="1"/>
</dbReference>
<gene>
    <name evidence="6" type="ORF">GCM10007924_08670</name>
</gene>
<evidence type="ECO:0008006" key="8">
    <source>
        <dbReference type="Google" id="ProtNLM"/>
    </source>
</evidence>